<gene>
    <name evidence="1" type="ORF">JF50_11420</name>
</gene>
<organism evidence="1 2">
    <name type="scientific">Pseudoalteromonas luteoviolacea</name>
    <dbReference type="NCBI Taxonomy" id="43657"/>
    <lineage>
        <taxon>Bacteria</taxon>
        <taxon>Pseudomonadati</taxon>
        <taxon>Pseudomonadota</taxon>
        <taxon>Gammaproteobacteria</taxon>
        <taxon>Alteromonadales</taxon>
        <taxon>Pseudoalteromonadaceae</taxon>
        <taxon>Pseudoalteromonas</taxon>
    </lineage>
</organism>
<reference evidence="1 2" key="1">
    <citation type="submission" date="2014-12" db="EMBL/GenBank/DDBJ databases">
        <title>Draft Genome Sequence of Pseudoalteromonas luteoviolacea HI1.</title>
        <authorList>
            <person name="Asahina A.Y."/>
            <person name="Hadfield M.G."/>
        </authorList>
    </citation>
    <scope>NUCLEOTIDE SEQUENCE [LARGE SCALE GENOMIC DNA]</scope>
    <source>
        <strain evidence="1 2">HI1</strain>
    </source>
</reference>
<dbReference type="AlphaFoldDB" id="A0A0C1Q770"/>
<sequence length="177" mass="20332">MDENIKVGDWVRSYGSGIWRVHRILELNDFDIPSQSYKPRTVVFSSRFVNDSYKRSFSTECCDLAFVSLLDSDEKHELDSFIKNNPELVAKFDTYKPKSIDAIYNASVNIPSSGCTTDIEERLSTFQELNLEQLYHQLIEFKIGSNGAKGWTAQFISNNHECCEGKLLYSFSRILAF</sequence>
<name>A0A0C1Q770_9GAMM</name>
<accession>A0A0C1Q770</accession>
<dbReference type="OrthoDB" id="1370639at2"/>
<evidence type="ECO:0000313" key="2">
    <source>
        <dbReference type="Proteomes" id="UP000031327"/>
    </source>
</evidence>
<proteinExistence type="predicted"/>
<protein>
    <submittedName>
        <fullName evidence="1">Uncharacterized protein</fullName>
    </submittedName>
</protein>
<dbReference type="Proteomes" id="UP000031327">
    <property type="component" value="Unassembled WGS sequence"/>
</dbReference>
<dbReference type="RefSeq" id="WP_039609614.1">
    <property type="nucleotide sequence ID" value="NZ_JWIC01000006.1"/>
</dbReference>
<evidence type="ECO:0000313" key="1">
    <source>
        <dbReference type="EMBL" id="KID56546.1"/>
    </source>
</evidence>
<comment type="caution">
    <text evidence="1">The sequence shown here is derived from an EMBL/GenBank/DDBJ whole genome shotgun (WGS) entry which is preliminary data.</text>
</comment>
<dbReference type="EMBL" id="JWIC01000006">
    <property type="protein sequence ID" value="KID56546.1"/>
    <property type="molecule type" value="Genomic_DNA"/>
</dbReference>